<comment type="caution">
    <text evidence="13">The sequence shown here is derived from an EMBL/GenBank/DDBJ whole genome shotgun (WGS) entry which is preliminary data.</text>
</comment>
<dbReference type="PANTHER" id="PTHR42701">
    <property type="entry name" value="IMIDAZOLE GLYCEROL PHOSPHATE SYNTHASE SUBUNIT HISH"/>
    <property type="match status" value="1"/>
</dbReference>
<dbReference type="HAMAP" id="MF_00278">
    <property type="entry name" value="HisH"/>
    <property type="match status" value="1"/>
</dbReference>
<dbReference type="InterPro" id="IPR010139">
    <property type="entry name" value="Imidazole-glycPsynth_HisH"/>
</dbReference>
<evidence type="ECO:0000256" key="1">
    <source>
        <dbReference type="ARBA" id="ARBA00005091"/>
    </source>
</evidence>
<keyword evidence="6 10" id="KW-0368">Histidine biosynthesis</keyword>
<dbReference type="EC" id="3.5.1.2" evidence="10"/>
<dbReference type="EMBL" id="JXLU01000073">
    <property type="protein sequence ID" value="KIO73008.1"/>
    <property type="molecule type" value="Genomic_DNA"/>
</dbReference>
<dbReference type="GO" id="GO:0004359">
    <property type="term" value="F:glutaminase activity"/>
    <property type="evidence" value="ECO:0007669"/>
    <property type="project" value="UniProtKB-EC"/>
</dbReference>
<evidence type="ECO:0000256" key="10">
    <source>
        <dbReference type="HAMAP-Rule" id="MF_00278"/>
    </source>
</evidence>
<comment type="catalytic activity">
    <reaction evidence="9 10">
        <text>L-glutamine + H2O = L-glutamate + NH4(+)</text>
        <dbReference type="Rhea" id="RHEA:15889"/>
        <dbReference type="ChEBI" id="CHEBI:15377"/>
        <dbReference type="ChEBI" id="CHEBI:28938"/>
        <dbReference type="ChEBI" id="CHEBI:29985"/>
        <dbReference type="ChEBI" id="CHEBI:58359"/>
        <dbReference type="EC" id="3.5.1.2"/>
    </reaction>
</comment>
<dbReference type="GO" id="GO:0005737">
    <property type="term" value="C:cytoplasm"/>
    <property type="evidence" value="ECO:0007669"/>
    <property type="project" value="UniProtKB-SubCell"/>
</dbReference>
<dbReference type="EC" id="4.3.2.10" evidence="10"/>
<dbReference type="AlphaFoldDB" id="A0ABD4A7T6"/>
<dbReference type="Gene3D" id="3.40.50.880">
    <property type="match status" value="1"/>
</dbReference>
<comment type="subunit">
    <text evidence="2 10">Heterodimer of HisH and HisF.</text>
</comment>
<dbReference type="Proteomes" id="UP000032076">
    <property type="component" value="Unassembled WGS sequence"/>
</dbReference>
<feature type="active site" evidence="10 11">
    <location>
        <position position="185"/>
    </location>
</feature>
<dbReference type="InterPro" id="IPR029062">
    <property type="entry name" value="Class_I_gatase-like"/>
</dbReference>
<dbReference type="SUPFAM" id="SSF52317">
    <property type="entry name" value="Class I glutamine amidotransferase-like"/>
    <property type="match status" value="1"/>
</dbReference>
<evidence type="ECO:0000256" key="8">
    <source>
        <dbReference type="ARBA" id="ARBA00047838"/>
    </source>
</evidence>
<keyword evidence="3 10" id="KW-0028">Amino-acid biosynthesis</keyword>
<accession>A0ABD4A7T6</accession>
<feature type="active site" evidence="10 11">
    <location>
        <position position="183"/>
    </location>
</feature>
<dbReference type="PIRSF" id="PIRSF000495">
    <property type="entry name" value="Amidotransf_hisH"/>
    <property type="match status" value="1"/>
</dbReference>
<comment type="pathway">
    <text evidence="1 10">Amino-acid biosynthesis; L-histidine biosynthesis; L-histidine from 5-phospho-alpha-D-ribose 1-diphosphate: step 5/9.</text>
</comment>
<keyword evidence="5 10" id="KW-0315">Glutamine amidotransferase</keyword>
<dbReference type="Pfam" id="PF00117">
    <property type="entry name" value="GATase"/>
    <property type="match status" value="1"/>
</dbReference>
<protein>
    <recommendedName>
        <fullName evidence="10">Imidazole glycerol phosphate synthase subunit HisH</fullName>
        <ecNumber evidence="10">4.3.2.10</ecNumber>
    </recommendedName>
    <alternativeName>
        <fullName evidence="10">IGP synthase glutaminase subunit</fullName>
        <ecNumber evidence="10">3.5.1.2</ecNumber>
    </alternativeName>
    <alternativeName>
        <fullName evidence="10">IGP synthase subunit HisH</fullName>
    </alternativeName>
    <alternativeName>
        <fullName evidence="10">ImGP synthase subunit HisH</fullName>
        <shortName evidence="10">IGPS subunit HisH</shortName>
    </alternativeName>
</protein>
<evidence type="ECO:0000256" key="3">
    <source>
        <dbReference type="ARBA" id="ARBA00022605"/>
    </source>
</evidence>
<dbReference type="CDD" id="cd01748">
    <property type="entry name" value="GATase1_IGP_Synthase"/>
    <property type="match status" value="1"/>
</dbReference>
<evidence type="ECO:0000259" key="12">
    <source>
        <dbReference type="Pfam" id="PF00117"/>
    </source>
</evidence>
<comment type="catalytic activity">
    <reaction evidence="8 10">
        <text>5-[(5-phospho-1-deoxy-D-ribulos-1-ylimino)methylamino]-1-(5-phospho-beta-D-ribosyl)imidazole-4-carboxamide + L-glutamine = D-erythro-1-(imidazol-4-yl)glycerol 3-phosphate + 5-amino-1-(5-phospho-beta-D-ribosyl)imidazole-4-carboxamide + L-glutamate + H(+)</text>
        <dbReference type="Rhea" id="RHEA:24793"/>
        <dbReference type="ChEBI" id="CHEBI:15378"/>
        <dbReference type="ChEBI" id="CHEBI:29985"/>
        <dbReference type="ChEBI" id="CHEBI:58278"/>
        <dbReference type="ChEBI" id="CHEBI:58359"/>
        <dbReference type="ChEBI" id="CHEBI:58475"/>
        <dbReference type="ChEBI" id="CHEBI:58525"/>
        <dbReference type="EC" id="4.3.2.10"/>
    </reaction>
</comment>
<dbReference type="PANTHER" id="PTHR42701:SF1">
    <property type="entry name" value="IMIDAZOLE GLYCEROL PHOSPHATE SYNTHASE SUBUNIT HISH"/>
    <property type="match status" value="1"/>
</dbReference>
<dbReference type="NCBIfam" id="TIGR01855">
    <property type="entry name" value="IMP_synth_hisH"/>
    <property type="match status" value="1"/>
</dbReference>
<evidence type="ECO:0000256" key="4">
    <source>
        <dbReference type="ARBA" id="ARBA00022801"/>
    </source>
</evidence>
<feature type="active site" description="Nucleophile" evidence="10 11">
    <location>
        <position position="81"/>
    </location>
</feature>
<dbReference type="PROSITE" id="PS51273">
    <property type="entry name" value="GATASE_TYPE_1"/>
    <property type="match status" value="1"/>
</dbReference>
<dbReference type="GO" id="GO:0000107">
    <property type="term" value="F:imidazoleglycerol-phosphate synthase activity"/>
    <property type="evidence" value="ECO:0007669"/>
    <property type="project" value="UniProtKB-UniRule"/>
</dbReference>
<sequence>MGLIAIIDYGAGNLKSVNHALKGLGLETDITSNPERLYSADALILPGVGAFRDAMIELERLNLVEAIKENARNGKPILGICLGMQLFYEKSYEHGQWEGLGLLEGEVVRFNHDFKVPHMGWNQLMKGTDSALTDNLGENEYVYFVHSYYVVPKHPEEVVFWTDYGVKFPAMVQKGNLIGMQFHPEKSAETGITLLQAFGAMIK</sequence>
<evidence type="ECO:0000256" key="5">
    <source>
        <dbReference type="ARBA" id="ARBA00022962"/>
    </source>
</evidence>
<evidence type="ECO:0000256" key="9">
    <source>
        <dbReference type="ARBA" id="ARBA00049534"/>
    </source>
</evidence>
<dbReference type="GO" id="GO:0016829">
    <property type="term" value="F:lyase activity"/>
    <property type="evidence" value="ECO:0007669"/>
    <property type="project" value="UniProtKB-KW"/>
</dbReference>
<reference evidence="13 14" key="1">
    <citation type="submission" date="2015-01" db="EMBL/GenBank/DDBJ databases">
        <title>Draft Genome Sequences of Four Bacillus thermoamylovorans Strains, Isolated From Food Products.</title>
        <authorList>
            <person name="Krawcyk A.O."/>
            <person name="Berendsen E.M."/>
            <person name="Eijlander R.T."/>
            <person name="de Jong A."/>
            <person name="Wells-Bennik M."/>
            <person name="Kuipers O.P."/>
        </authorList>
    </citation>
    <scope>NUCLEOTIDE SEQUENCE [LARGE SCALE GENOMIC DNA]</scope>
    <source>
        <strain evidence="13 14">B4167</strain>
    </source>
</reference>
<feature type="domain" description="Glutamine amidotransferase" evidence="12">
    <location>
        <begin position="6"/>
        <end position="191"/>
    </location>
</feature>
<dbReference type="RefSeq" id="WP_326929283.1">
    <property type="nucleotide sequence ID" value="NZ_JXLS01000147.1"/>
</dbReference>
<dbReference type="PROSITE" id="PS51274">
    <property type="entry name" value="GATASE_COBBQ"/>
    <property type="match status" value="1"/>
</dbReference>
<comment type="subcellular location">
    <subcellularLocation>
        <location evidence="10">Cytoplasm</location>
    </subcellularLocation>
</comment>
<keyword evidence="10" id="KW-0963">Cytoplasm</keyword>
<evidence type="ECO:0000256" key="11">
    <source>
        <dbReference type="PIRSR" id="PIRSR000495-1"/>
    </source>
</evidence>
<organism evidence="13 14">
    <name type="scientific">Caldibacillus thermoamylovorans</name>
    <dbReference type="NCBI Taxonomy" id="35841"/>
    <lineage>
        <taxon>Bacteria</taxon>
        <taxon>Bacillati</taxon>
        <taxon>Bacillota</taxon>
        <taxon>Bacilli</taxon>
        <taxon>Bacillales</taxon>
        <taxon>Bacillaceae</taxon>
        <taxon>Caldibacillus</taxon>
    </lineage>
</organism>
<name>A0ABD4A7T6_9BACI</name>
<evidence type="ECO:0000256" key="7">
    <source>
        <dbReference type="ARBA" id="ARBA00023239"/>
    </source>
</evidence>
<keyword evidence="4 10" id="KW-0378">Hydrolase</keyword>
<evidence type="ECO:0000256" key="6">
    <source>
        <dbReference type="ARBA" id="ARBA00023102"/>
    </source>
</evidence>
<proteinExistence type="inferred from homology"/>
<dbReference type="GO" id="GO:0000105">
    <property type="term" value="P:L-histidine biosynthetic process"/>
    <property type="evidence" value="ECO:0007669"/>
    <property type="project" value="UniProtKB-UniRule"/>
</dbReference>
<evidence type="ECO:0000313" key="13">
    <source>
        <dbReference type="EMBL" id="KIO73008.1"/>
    </source>
</evidence>
<comment type="function">
    <text evidence="10">IGPS catalyzes the conversion of PRFAR and glutamine to IGP, AICAR and glutamate. The HisH subunit catalyzes the hydrolysis of glutamine to glutamate and ammonia as part of the synthesis of IGP and AICAR. The resulting ammonia molecule is channeled to the active site of HisF.</text>
</comment>
<evidence type="ECO:0000313" key="14">
    <source>
        <dbReference type="Proteomes" id="UP000032076"/>
    </source>
</evidence>
<evidence type="ECO:0000256" key="2">
    <source>
        <dbReference type="ARBA" id="ARBA00011152"/>
    </source>
</evidence>
<gene>
    <name evidence="10" type="primary">hisH</name>
    <name evidence="13" type="ORF">B4167_0693</name>
</gene>
<keyword evidence="7 10" id="KW-0456">Lyase</keyword>
<dbReference type="InterPro" id="IPR017926">
    <property type="entry name" value="GATASE"/>
</dbReference>